<evidence type="ECO:0000313" key="6">
    <source>
        <dbReference type="Proteomes" id="UP000001880"/>
    </source>
</evidence>
<dbReference type="EMBL" id="CP001804">
    <property type="protein sequence ID" value="ACY15704.1"/>
    <property type="molecule type" value="Genomic_DNA"/>
</dbReference>
<dbReference type="PANTHER" id="PTHR30024">
    <property type="entry name" value="ALIPHATIC SULFONATES-BINDING PROTEIN-RELATED"/>
    <property type="match status" value="1"/>
</dbReference>
<dbReference type="InterPro" id="IPR015168">
    <property type="entry name" value="SsuA/THI5"/>
</dbReference>
<dbReference type="GO" id="GO:0042597">
    <property type="term" value="C:periplasmic space"/>
    <property type="evidence" value="ECO:0007669"/>
    <property type="project" value="UniProtKB-SubCell"/>
</dbReference>
<feature type="domain" description="SsuA/THI5-like" evidence="4">
    <location>
        <begin position="50"/>
        <end position="251"/>
    </location>
</feature>
<comment type="subcellular location">
    <subcellularLocation>
        <location evidence="1">Periplasm</location>
    </subcellularLocation>
</comment>
<sequence>MGTRSRAQKSASPWRLGCLLGLMVAMLLGCRDSRPPLRIGLNDWVGCGYLFVAEEQGWLSAAGMRVKFVELATLSDVVRAFEIGQVDVMCVSIAELMRVHDSAHAPRAFYVVDVSSGADVVLAREPIRAVAGLRGKRVAAEPGTLTTLLLARALETASLRLGDVTLVASDQARVVSQFQAGEVDAAVTFPPRSSQLERLGEVNRVFSSADVLGEIADVLVATDEIFAQRSDELDILVHGMYRALEFSKREPTLSREVMARRLDMSASEIAVHLDGPITPVALAQQCEMLAPDGVLAQSLRRSAMLFGIASASEASSLGASLLDCSAVKRVLDDLASAGRDVRLGVR</sequence>
<dbReference type="PANTHER" id="PTHR30024:SF47">
    <property type="entry name" value="TAURINE-BINDING PERIPLASMIC PROTEIN"/>
    <property type="match status" value="1"/>
</dbReference>
<reference evidence="5 6" key="1">
    <citation type="journal article" date="2010" name="Stand. Genomic Sci.">
        <title>Complete genome sequence of Haliangium ochraceum type strain (SMP-2).</title>
        <authorList>
            <consortium name="US DOE Joint Genome Institute (JGI-PGF)"/>
            <person name="Ivanova N."/>
            <person name="Daum C."/>
            <person name="Lang E."/>
            <person name="Abt B."/>
            <person name="Kopitz M."/>
            <person name="Saunders E."/>
            <person name="Lapidus A."/>
            <person name="Lucas S."/>
            <person name="Glavina Del Rio T."/>
            <person name="Nolan M."/>
            <person name="Tice H."/>
            <person name="Copeland A."/>
            <person name="Cheng J.F."/>
            <person name="Chen F."/>
            <person name="Bruce D."/>
            <person name="Goodwin L."/>
            <person name="Pitluck S."/>
            <person name="Mavromatis K."/>
            <person name="Pati A."/>
            <person name="Mikhailova N."/>
            <person name="Chen A."/>
            <person name="Palaniappan K."/>
            <person name="Land M."/>
            <person name="Hauser L."/>
            <person name="Chang Y.J."/>
            <person name="Jeffries C.D."/>
            <person name="Detter J.C."/>
            <person name="Brettin T."/>
            <person name="Rohde M."/>
            <person name="Goker M."/>
            <person name="Bristow J."/>
            <person name="Markowitz V."/>
            <person name="Eisen J.A."/>
            <person name="Hugenholtz P."/>
            <person name="Kyrpides N.C."/>
            <person name="Klenk H.P."/>
        </authorList>
    </citation>
    <scope>NUCLEOTIDE SEQUENCE [LARGE SCALE GENOMIC DNA]</scope>
    <source>
        <strain evidence="6">DSM 14365 / CIP 107738 / JCM 11303 / AJ 13395 / SMP-2</strain>
    </source>
</reference>
<dbReference type="KEGG" id="hoh:Hoch_3202"/>
<evidence type="ECO:0000256" key="1">
    <source>
        <dbReference type="ARBA" id="ARBA00004418"/>
    </source>
</evidence>
<accession>D0LSK5</accession>
<dbReference type="Proteomes" id="UP000001880">
    <property type="component" value="Chromosome"/>
</dbReference>
<evidence type="ECO:0000313" key="5">
    <source>
        <dbReference type="EMBL" id="ACY15704.1"/>
    </source>
</evidence>
<dbReference type="AlphaFoldDB" id="D0LSK5"/>
<proteinExistence type="inferred from homology"/>
<dbReference type="STRING" id="502025.Hoch_3202"/>
<dbReference type="PROSITE" id="PS51257">
    <property type="entry name" value="PROKAR_LIPOPROTEIN"/>
    <property type="match status" value="1"/>
</dbReference>
<dbReference type="Gene3D" id="3.40.190.10">
    <property type="entry name" value="Periplasmic binding protein-like II"/>
    <property type="match status" value="2"/>
</dbReference>
<dbReference type="HOGENOM" id="CLU_028871_3_2_7"/>
<evidence type="ECO:0000256" key="2">
    <source>
        <dbReference type="ARBA" id="ARBA00010742"/>
    </source>
</evidence>
<evidence type="ECO:0000259" key="4">
    <source>
        <dbReference type="Pfam" id="PF09084"/>
    </source>
</evidence>
<comment type="similarity">
    <text evidence="2">Belongs to the bacterial solute-binding protein SsuA/TauA family.</text>
</comment>
<keyword evidence="6" id="KW-1185">Reference proteome</keyword>
<dbReference type="SUPFAM" id="SSF53850">
    <property type="entry name" value="Periplasmic binding protein-like II"/>
    <property type="match status" value="1"/>
</dbReference>
<name>D0LSK5_HALO1</name>
<gene>
    <name evidence="5" type="ordered locus">Hoch_3202</name>
</gene>
<dbReference type="Pfam" id="PF09084">
    <property type="entry name" value="NMT1"/>
    <property type="match status" value="1"/>
</dbReference>
<protein>
    <submittedName>
        <fullName evidence="5">ABC-type nitrate/sulfonate/bicarbonate transport systems periplasmic components-like protein</fullName>
    </submittedName>
</protein>
<keyword evidence="3" id="KW-0732">Signal</keyword>
<organism evidence="5 6">
    <name type="scientific">Haliangium ochraceum (strain DSM 14365 / JCM 11303 / SMP-2)</name>
    <dbReference type="NCBI Taxonomy" id="502025"/>
    <lineage>
        <taxon>Bacteria</taxon>
        <taxon>Pseudomonadati</taxon>
        <taxon>Myxococcota</taxon>
        <taxon>Polyangia</taxon>
        <taxon>Haliangiales</taxon>
        <taxon>Kofleriaceae</taxon>
        <taxon>Haliangium</taxon>
    </lineage>
</organism>
<evidence type="ECO:0000256" key="3">
    <source>
        <dbReference type="ARBA" id="ARBA00022729"/>
    </source>
</evidence>
<dbReference type="eggNOG" id="COG0715">
    <property type="taxonomic scope" value="Bacteria"/>
</dbReference>